<dbReference type="Gene3D" id="3.40.720.10">
    <property type="entry name" value="Alkaline Phosphatase, subunit A"/>
    <property type="match status" value="1"/>
</dbReference>
<comment type="caution">
    <text evidence="1">The sequence shown here is derived from an EMBL/GenBank/DDBJ whole genome shotgun (WGS) entry which is preliminary data.</text>
</comment>
<keyword evidence="2" id="KW-1185">Reference proteome</keyword>
<dbReference type="RefSeq" id="WP_310575917.1">
    <property type="nucleotide sequence ID" value="NZ_JAVKPK010000031.1"/>
</dbReference>
<sequence length="49" mass="5267">MLLLSEFNRVSPILDDTGFGQFGCYGSPIQTPNLNGLVAGGLDILYAYD</sequence>
<evidence type="ECO:0000313" key="1">
    <source>
        <dbReference type="EMBL" id="MDR7665892.1"/>
    </source>
</evidence>
<dbReference type="SUPFAM" id="SSF53649">
    <property type="entry name" value="Alkaline phosphatase-like"/>
    <property type="match status" value="1"/>
</dbReference>
<accession>A0ABU2D238</accession>
<organism evidence="1 2">
    <name type="scientific">Methanosarcina baikalica</name>
    <dbReference type="NCBI Taxonomy" id="3073890"/>
    <lineage>
        <taxon>Archaea</taxon>
        <taxon>Methanobacteriati</taxon>
        <taxon>Methanobacteriota</taxon>
        <taxon>Stenosarchaea group</taxon>
        <taxon>Methanomicrobia</taxon>
        <taxon>Methanosarcinales</taxon>
        <taxon>Methanosarcinaceae</taxon>
        <taxon>Methanosarcina</taxon>
    </lineage>
</organism>
<dbReference type="Proteomes" id="UP001246244">
    <property type="component" value="Unassembled WGS sequence"/>
</dbReference>
<dbReference type="InterPro" id="IPR017850">
    <property type="entry name" value="Alkaline_phosphatase_core_sf"/>
</dbReference>
<evidence type="ECO:0008006" key="3">
    <source>
        <dbReference type="Google" id="ProtNLM"/>
    </source>
</evidence>
<protein>
    <recommendedName>
        <fullName evidence="3">Arylsulfatase</fullName>
    </recommendedName>
</protein>
<dbReference type="EMBL" id="JAVKPK010000031">
    <property type="protein sequence ID" value="MDR7665892.1"/>
    <property type="molecule type" value="Genomic_DNA"/>
</dbReference>
<evidence type="ECO:0000313" key="2">
    <source>
        <dbReference type="Proteomes" id="UP001246244"/>
    </source>
</evidence>
<reference evidence="2" key="1">
    <citation type="submission" date="2023-07" db="EMBL/GenBank/DDBJ databases">
        <title>Whole-genome sequencing of a new Methanosarcina sp. Z-7115.</title>
        <authorList>
            <person name="Zhilina T.N."/>
            <person name="Merkel A.Y."/>
        </authorList>
    </citation>
    <scope>NUCLEOTIDE SEQUENCE [LARGE SCALE GENOMIC DNA]</scope>
    <source>
        <strain evidence="2">Z-7115</strain>
    </source>
</reference>
<name>A0ABU2D238_9EURY</name>
<gene>
    <name evidence="1" type="ORF">RG963_08930</name>
</gene>
<proteinExistence type="predicted"/>